<name>A0A0W8FUI3_9ZZZZ</name>
<feature type="domain" description="4Fe-4S ferredoxin-type" evidence="1">
    <location>
        <begin position="87"/>
        <end position="116"/>
    </location>
</feature>
<dbReference type="Pfam" id="PF01656">
    <property type="entry name" value="CbiA"/>
    <property type="match status" value="1"/>
</dbReference>
<dbReference type="Gene3D" id="3.40.50.300">
    <property type="entry name" value="P-loop containing nucleotide triphosphate hydrolases"/>
    <property type="match status" value="1"/>
</dbReference>
<dbReference type="InterPro" id="IPR002586">
    <property type="entry name" value="CobQ/CobB/MinD/ParA_Nub-bd_dom"/>
</dbReference>
<feature type="domain" description="4Fe-4S ferredoxin-type" evidence="1">
    <location>
        <begin position="58"/>
        <end position="82"/>
    </location>
</feature>
<dbReference type="SUPFAM" id="SSF54862">
    <property type="entry name" value="4Fe-4S ferredoxins"/>
    <property type="match status" value="1"/>
</dbReference>
<gene>
    <name evidence="2" type="ORF">ASZ90_005831</name>
</gene>
<accession>A0A0W8FUI3</accession>
<organism evidence="2">
    <name type="scientific">hydrocarbon metagenome</name>
    <dbReference type="NCBI Taxonomy" id="938273"/>
    <lineage>
        <taxon>unclassified sequences</taxon>
        <taxon>metagenomes</taxon>
        <taxon>ecological metagenomes</taxon>
    </lineage>
</organism>
<dbReference type="SUPFAM" id="SSF52540">
    <property type="entry name" value="P-loop containing nucleoside triphosphate hydrolases"/>
    <property type="match status" value="1"/>
</dbReference>
<dbReference type="EMBL" id="LNQE01000850">
    <property type="protein sequence ID" value="KUG24366.1"/>
    <property type="molecule type" value="Genomic_DNA"/>
</dbReference>
<evidence type="ECO:0000313" key="2">
    <source>
        <dbReference type="EMBL" id="KUG24366.1"/>
    </source>
</evidence>
<comment type="caution">
    <text evidence="2">The sequence shown here is derived from an EMBL/GenBank/DDBJ whole genome shotgun (WGS) entry which is preliminary data.</text>
</comment>
<dbReference type="AlphaFoldDB" id="A0A0W8FUI3"/>
<protein>
    <submittedName>
        <fullName evidence="2">Mind superfamily p-loop atpase containing an inserted ferredoxin domain</fullName>
    </submittedName>
</protein>
<sequence length="288" mass="30999">MKIAIASGKGGTGKTTVSVNLARTLGVPVQLLDCDVEEPNAHLFLKGNKLKEEIVTIPVPQVDEALCNGCGECGKFCKYHAIVTFGTAPLIFPELCHGCGGCTMVCPTKAIQEVGRRIGVIETTKLNNITLISGRLDVGVAMAPPLIRAVRERLQSDIPAILDAPPGTSCPVIAAIRDNDMVLLVTEPTPFGLNDLSLAVDMVNELKVPFGVIVNRMGSGDERVHYYCEKKGIPILLEIPDDRRIAESYSRGILMVDALPEYQGLFHSLIGEMTSFKKTGGNTNYAHV</sequence>
<dbReference type="CDD" id="cd03110">
    <property type="entry name" value="SIMIBI_bact_arch"/>
    <property type="match status" value="1"/>
</dbReference>
<dbReference type="Pfam" id="PF00037">
    <property type="entry name" value="Fer4"/>
    <property type="match status" value="2"/>
</dbReference>
<evidence type="ECO:0000259" key="1">
    <source>
        <dbReference type="PROSITE" id="PS51379"/>
    </source>
</evidence>
<dbReference type="InterPro" id="IPR017896">
    <property type="entry name" value="4Fe4S_Fe-S-bd"/>
</dbReference>
<dbReference type="PROSITE" id="PS51379">
    <property type="entry name" value="4FE4S_FER_2"/>
    <property type="match status" value="2"/>
</dbReference>
<reference evidence="2" key="1">
    <citation type="journal article" date="2015" name="Proc. Natl. Acad. Sci. U.S.A.">
        <title>Networks of energetic and metabolic interactions define dynamics in microbial communities.</title>
        <authorList>
            <person name="Embree M."/>
            <person name="Liu J.K."/>
            <person name="Al-Bassam M.M."/>
            <person name="Zengler K."/>
        </authorList>
    </citation>
    <scope>NUCLEOTIDE SEQUENCE</scope>
</reference>
<dbReference type="InterPro" id="IPR017900">
    <property type="entry name" value="4Fe4S_Fe_S_CS"/>
</dbReference>
<proteinExistence type="predicted"/>
<dbReference type="PROSITE" id="PS00198">
    <property type="entry name" value="4FE4S_FER_1"/>
    <property type="match status" value="1"/>
</dbReference>
<dbReference type="PANTHER" id="PTHR43063">
    <property type="entry name" value="4FE-4S CLUSTER CONTAINING PARA FAMILY ATPASE PROTEIN"/>
    <property type="match status" value="1"/>
</dbReference>
<dbReference type="PANTHER" id="PTHR43063:SF1">
    <property type="entry name" value="4FE-4S CLUSTER CONTAINING PARA FAMILY ATPASE PROTEIN"/>
    <property type="match status" value="1"/>
</dbReference>
<dbReference type="InterPro" id="IPR027417">
    <property type="entry name" value="P-loop_NTPase"/>
</dbReference>
<dbReference type="Gene3D" id="3.30.70.20">
    <property type="match status" value="1"/>
</dbReference>